<dbReference type="GO" id="GO:0044164">
    <property type="term" value="C:host cell cytosol"/>
    <property type="evidence" value="ECO:0007669"/>
    <property type="project" value="UniProtKB-SubCell"/>
</dbReference>
<evidence type="ECO:0000256" key="12">
    <source>
        <dbReference type="ARBA" id="ARBA00022807"/>
    </source>
</evidence>
<evidence type="ECO:0000256" key="11">
    <source>
        <dbReference type="ARBA" id="ARBA00022801"/>
    </source>
</evidence>
<keyword evidence="8" id="KW-0808">Transferase</keyword>
<organism evidence="23 24">
    <name type="scientific">Cupriavidus pauculus</name>
    <dbReference type="NCBI Taxonomy" id="82633"/>
    <lineage>
        <taxon>Bacteria</taxon>
        <taxon>Pseudomonadati</taxon>
        <taxon>Pseudomonadota</taxon>
        <taxon>Betaproteobacteria</taxon>
        <taxon>Burkholderiales</taxon>
        <taxon>Burkholderiaceae</taxon>
        <taxon>Cupriavidus</taxon>
    </lineage>
</organism>
<accession>A0A5P2H3K6</accession>
<feature type="domain" description="Peptidase C80" evidence="22">
    <location>
        <begin position="2058"/>
        <end position="2239"/>
    </location>
</feature>
<keyword evidence="15" id="KW-1043">Host membrane</keyword>
<evidence type="ECO:0000256" key="18">
    <source>
        <dbReference type="ARBA" id="ARBA00023136"/>
    </source>
</evidence>
<keyword evidence="7" id="KW-0645">Protease</keyword>
<dbReference type="InterPro" id="IPR011050">
    <property type="entry name" value="Pectin_lyase_fold/virulence"/>
</dbReference>
<dbReference type="InterPro" id="IPR012334">
    <property type="entry name" value="Pectin_lyas_fold"/>
</dbReference>
<dbReference type="RefSeq" id="WP_150372328.1">
    <property type="nucleotide sequence ID" value="NZ_CP044065.1"/>
</dbReference>
<keyword evidence="19" id="KW-1035">Host cytoplasm</keyword>
<evidence type="ECO:0000256" key="21">
    <source>
        <dbReference type="SAM" id="MobiDB-lite"/>
    </source>
</evidence>
<keyword evidence="9" id="KW-0479">Metal-binding</keyword>
<feature type="compositionally biased region" description="Low complexity" evidence="21">
    <location>
        <begin position="1231"/>
        <end position="1247"/>
    </location>
</feature>
<keyword evidence="12" id="KW-0788">Thiol protease</keyword>
<comment type="subcellular location">
    <subcellularLocation>
        <location evidence="2">Host cell membrane</location>
    </subcellularLocation>
    <subcellularLocation>
        <location evidence="20">Host cytoplasm</location>
        <location evidence="20">Host cytosol</location>
    </subcellularLocation>
    <subcellularLocation>
        <location evidence="3">Secreted</location>
    </subcellularLocation>
</comment>
<feature type="compositionally biased region" description="Basic and acidic residues" evidence="21">
    <location>
        <begin position="853"/>
        <end position="919"/>
    </location>
</feature>
<dbReference type="InterPro" id="IPR038383">
    <property type="entry name" value="CPD_dom_sf"/>
</dbReference>
<evidence type="ECO:0000256" key="14">
    <source>
        <dbReference type="ARBA" id="ARBA00022842"/>
    </source>
</evidence>
<evidence type="ECO:0000313" key="24">
    <source>
        <dbReference type="Proteomes" id="UP000322822"/>
    </source>
</evidence>
<evidence type="ECO:0000256" key="3">
    <source>
        <dbReference type="ARBA" id="ARBA00004613"/>
    </source>
</evidence>
<keyword evidence="4" id="KW-1032">Host cell membrane</keyword>
<keyword evidence="18" id="KW-0472">Membrane</keyword>
<feature type="region of interest" description="Disordered" evidence="21">
    <location>
        <begin position="824"/>
        <end position="1025"/>
    </location>
</feature>
<protein>
    <submittedName>
        <fullName evidence="23">Filamentous hemagglutinin N-terminal domain-containing protein</fullName>
    </submittedName>
</protein>
<dbReference type="Pfam" id="PF13332">
    <property type="entry name" value="Fil_haemagg_2"/>
    <property type="match status" value="6"/>
</dbReference>
<reference evidence="23 24" key="1">
    <citation type="submission" date="2019-09" db="EMBL/GenBank/DDBJ databases">
        <title>FDA dAtabase for Regulatory Grade micrObial Sequences (FDA-ARGOS): Supporting development and validation of Infectious Disease Dx tests.</title>
        <authorList>
            <person name="Sciortino C."/>
            <person name="Tallon L."/>
            <person name="Sadzewicz L."/>
            <person name="Vavikolanu K."/>
            <person name="Mehta A."/>
            <person name="Aluvathingal J."/>
            <person name="Nadendla S."/>
            <person name="Nandy P."/>
            <person name="Geyer C."/>
            <person name="Yan Y."/>
            <person name="Sichtig H."/>
        </authorList>
    </citation>
    <scope>NUCLEOTIDE SEQUENCE [LARGE SCALE GENOMIC DNA]</scope>
    <source>
        <strain evidence="23 24">FDAARGOS_664</strain>
    </source>
</reference>
<proteinExistence type="predicted"/>
<sequence length="3079" mass="321111">MKPTPRTLSRAVSEIVSRAAHSIRPADVTTMTIAAAWMTVPMAPSHASQSPPALVALDGVRTHTWNHGVAMVEIAPPNAAGVSHNRYTAFNVGRNGLAFNNVPTLAPDGKPMDPASFAGYVDRANPGLTSAASLIVNEVVSAERSTLGGHVEVRGHKADLMIANPNGITCSGCSFEGSDRVTLTTGKPYWEASGGLGGVEVTDGDILVEGGNRTNGLDASRQVVTQLMAKQITLNGRVYAGSADRAGDLALIAGAARIDYQGRFVHPIGRSKTPKGFAIDSTVLGAMSADRIYLMSGDSGMGVRLGGSVLARQGVRVTVPKAALVLRPGALVVSGDRLDIRGDEVVVPAGAGLISAGATHMSLRRLDLAAGPGGPQMLEYEYPRRLPWDWMHNNVHTPSATLRMSEGSETRGKSASLIELRDPFENRGLIHSRDNLTLKAPHIVNHENAAIVADRLQLYAMAGKLNLRVPEGASEGGGELTNHGTIAARQKLSAIVNGRLTNTGHISQMLGGMMVGADLRANTIVNHGVIDATRLRLVAGQIRNEVKEGDTRRWVTFEHETVKDGKEHYRWHGPTRRYRYYQNYKAQMVEWQEYAAPKRSKSPKILASDNLWLNFSDLRNIGGTIWAGNSILAQGFTATRDNTGSLFGSRGIYDDVGNRFVLKGGTLTNDDLALETRLSWKHTTKTRRDYWVSYGILFKDMEWRMCGGSYGPPDDMCAYQGEVMKKVKSTFEHGYNAGIRASVIAGDGFTITNRGAKTSAIDDVLAPESALSQDKEDTKPKLAVKWQIPLGLTAGSSFLTARYVKVLSDGGEYWRPRYPWNPRSLQLPPVPPPNDGSGGGTADGGSGGGPKSDGGKSDGGKSDGGKSDGGKSDTGKSDTGKSETGKADAGKADAGKSDTGKSDTGKSDTGKADTGKADAGKAGGGKSDGQSSDGTTYRAETLAEQITNGSNPNGSIANISNANGSNDNGSNDNGSNDNGSIANGSNNAGSNDNVSIANGSNGIQSGPDERSSTPAPHGDASPSDLVTSRNLIRGLGLDPAQDPRSGDAWLEQTLVREQMAELTGRGVLSQYENANEQMRALIGNALRDAHRLGLVHGEALTAAQERGLAGDIVWMVRTDVNGMSMMAPVVYLSAATRARTRGSATIEADMIDLDTDGVHNEHGVISGATSVTLRAKGSIVNRSGEIRGGTVDLQSDKDIEVTGGTIASEGDTRLSAAGRLVLDTTSERTTHATTTGTAGTSSTSMRTHSVEETRHTRPSLQVGGNLRADSGRQTTLAGAQVRVRGNADLRSDGDLRIVGRTDKTVERTVSHESGYGINGALFDATDTVGESVSGRHVGSTIDVGGRAGMQAKGRLTLQGADVKAGGDADLRAGSIDVVAAPNTSTSAVTTARRSILRLGGTTHARANAGAGSGAHREGRGVWLGANAAANAGAEGTFELVADSTRSGTSRKVVHRGSAIEAGGALRVKAGDDVSIEGSRLASGRDMRLDARNVSAVAAEDVTANTWSRRDAGIGYYASASAGAQAGIGAAPSGEQPGGLPAAHVNAEAGWQWREARQQGTEGGSTAVTSSIAAGGDLVRHAGDTLRDVGTAVSSGGSLTQSAATIVSEAARDTTYRTTRSGDRSARVGGYASASAGLPAAVEPGHSASTLSSGVGAGAGLKIDYRQSSEQDVAATEIAVVSSMRAGGDVSTASSGETRLVGTQVEAKGEIDVRAGSVKHLAAYDTHARSQQSAGTGATVQIDLASPGVGVSGDHATAHAHDNGRGVQVGRMHAGGNVSVRATGDATLEGTTIEGGAVTIAAGGDLAFQSARVTRDTGDASTAANGGVSIGTQSFGVSAGVNVSRASTSDARDVAGGVVARDGAIDIASSGDARFAGTSLSAATDVRVAAGGDVTFDVARERESRDATQFNASLDIGRVKAGGGASTGVGSPGAFVGRSTYAREQETGARIRGGSVHVASGGDTTLIGTTVDADQVDYATGGVRREVAAAPVKITASVVNVGLPPVIRPARAPRRQHQPLAGPTGRTGSNAHAGHAVAARHAGQVEHVEHVEHVARAGHSGDAGKTPYDSRVVFALGDTPTVDRAARHVAQKHPGTRVVRVAASEGDHGAVPDPLPPDGLKGHVKFTMVGHGDATHATLGGLSPERLAGLARNGMRANPDATLGKLNLLGCDSACLTARTTAALAAGQPHTATRVTGETGEVKVLASGKKKTLPMNTADPDALGGAAPTIPVHHHRLYDESDLMSGDKAREDWQTTQQQMIAQPRPLFDMRERRQLERLAAGAPPEGDRPLTHLLETVARLPDHPGTAYGAYRMPRGVFGRMVREGDVVGGPAIHAMASKGYAQEAMLHHGAAPDNRPDRQSVLMVFDGQPAKSLAPFSPYQGPDARTEVYYPPNTRMTVRDILDTAHGTYVWLDKPAAGTSTGVARHLLTGEPMPDYDRRVVMPLDDSGKVLNAAQSLRHKHAATMLVPWSGRGDATGAGGRHKYSLVGEWDPGTQTLSGRPISALADAVAPLAANADTCKVSLVGCHSAALAAPLRDALHERGVDAEVTGRDGRVRVSDRGRKHTVRHDDTEALGGKAVPRRARHEVSYDPAGAARADRADRADRAERADMPAAIARGAVSRPQRAARHATGPRRMFDEMKQAMTAYAAHNEREVVRHRAIDDAKMRVAPRVFANRDAYDPVAIFAKLPGAYNDSLRGTGAGPVTRDVHALAAALHALPPTPGVSYFATRTPALAYERLVRTGDIVTADIFLSTDMALPDARAALGRGEGAAVGTVDAGIPTLFRIEGRTGRNTTPFHGEANPSLVYAPGTRFEIGAMESDGGVRYVLMHEVPAGAAATARLRPGRPAMERDLLTGHRRTEPGMADAIAAIAPAPHFDPPPPLPDAEAESRAQRFAPLARRFSEAERQYEQAMMLPLLQGAALPLASGAPRGARQPSRADLLALRDFPGASYRGGAGAPGLYGRTIVEGDIVRTAKPLMHSALLADADRASRLAGAAAAGGPRPYLFAVEGPAGRQLEMPRADGRRFGPEVVFPARSEFSIAAIRDTPARTLIWARPYFGASSEPLKDMHTGETLDRR</sequence>
<feature type="region of interest" description="Disordered" evidence="21">
    <location>
        <begin position="1227"/>
        <end position="1258"/>
    </location>
</feature>
<feature type="domain" description="Peptidase C80" evidence="22">
    <location>
        <begin position="2428"/>
        <end position="2590"/>
    </location>
</feature>
<keyword evidence="13" id="KW-0068">Autocatalytic cleavage</keyword>
<feature type="compositionally biased region" description="Gly residues" evidence="21">
    <location>
        <begin position="836"/>
        <end position="852"/>
    </location>
</feature>
<evidence type="ECO:0000256" key="4">
    <source>
        <dbReference type="ARBA" id="ARBA00022511"/>
    </source>
</evidence>
<dbReference type="GO" id="GO:0090729">
    <property type="term" value="F:toxin activity"/>
    <property type="evidence" value="ECO:0007669"/>
    <property type="project" value="UniProtKB-KW"/>
</dbReference>
<dbReference type="Pfam" id="PF05860">
    <property type="entry name" value="TPS"/>
    <property type="match status" value="1"/>
</dbReference>
<dbReference type="InterPro" id="IPR025157">
    <property type="entry name" value="Hemagglutinin_rpt"/>
</dbReference>
<keyword evidence="11" id="KW-0378">Hydrolase</keyword>
<dbReference type="GO" id="GO:0005576">
    <property type="term" value="C:extracellular region"/>
    <property type="evidence" value="ECO:0007669"/>
    <property type="project" value="UniProtKB-SubCell"/>
</dbReference>
<evidence type="ECO:0000256" key="13">
    <source>
        <dbReference type="ARBA" id="ARBA00022813"/>
    </source>
</evidence>
<evidence type="ECO:0000256" key="7">
    <source>
        <dbReference type="ARBA" id="ARBA00022670"/>
    </source>
</evidence>
<keyword evidence="17" id="KW-0446">Lipid-binding</keyword>
<feature type="compositionally biased region" description="Polar residues" evidence="21">
    <location>
        <begin position="994"/>
        <end position="1004"/>
    </location>
</feature>
<keyword evidence="16" id="KW-0843">Virulence</keyword>
<gene>
    <name evidence="23" type="ORF">FOB72_09760</name>
</gene>
<evidence type="ECO:0000256" key="10">
    <source>
        <dbReference type="ARBA" id="ARBA00022737"/>
    </source>
</evidence>
<dbReference type="EMBL" id="CP044065">
    <property type="protein sequence ID" value="QET02288.1"/>
    <property type="molecule type" value="Genomic_DNA"/>
</dbReference>
<keyword evidence="5" id="KW-0964">Secreted</keyword>
<evidence type="ECO:0000256" key="16">
    <source>
        <dbReference type="ARBA" id="ARBA00023026"/>
    </source>
</evidence>
<evidence type="ECO:0000256" key="9">
    <source>
        <dbReference type="ARBA" id="ARBA00022723"/>
    </source>
</evidence>
<dbReference type="GO" id="GO:0016740">
    <property type="term" value="F:transferase activity"/>
    <property type="evidence" value="ECO:0007669"/>
    <property type="project" value="UniProtKB-KW"/>
</dbReference>
<keyword evidence="14" id="KW-0460">Magnesium</keyword>
<dbReference type="InterPro" id="IPR008638">
    <property type="entry name" value="FhaB/CdiA-like_TPS"/>
</dbReference>
<dbReference type="Gene3D" id="3.40.50.11050">
    <property type="match status" value="2"/>
</dbReference>
<evidence type="ECO:0000256" key="20">
    <source>
        <dbReference type="ARBA" id="ARBA00023586"/>
    </source>
</evidence>
<evidence type="ECO:0000256" key="6">
    <source>
        <dbReference type="ARBA" id="ARBA00022656"/>
    </source>
</evidence>
<dbReference type="InterPro" id="IPR020974">
    <property type="entry name" value="CPD_dom"/>
</dbReference>
<comment type="cofactor">
    <cofactor evidence="1">
        <name>Mg(2+)</name>
        <dbReference type="ChEBI" id="CHEBI:18420"/>
    </cofactor>
</comment>
<evidence type="ECO:0000256" key="17">
    <source>
        <dbReference type="ARBA" id="ARBA00023121"/>
    </source>
</evidence>
<dbReference type="Pfam" id="PF11713">
    <property type="entry name" value="Peptidase_C80"/>
    <property type="match status" value="2"/>
</dbReference>
<feature type="compositionally biased region" description="Low complexity" evidence="21">
    <location>
        <begin position="948"/>
        <end position="993"/>
    </location>
</feature>
<keyword evidence="6" id="KW-0800">Toxin</keyword>
<dbReference type="NCBIfam" id="TIGR01901">
    <property type="entry name" value="adhes_NPXG"/>
    <property type="match status" value="1"/>
</dbReference>
<dbReference type="GO" id="GO:0020002">
    <property type="term" value="C:host cell plasma membrane"/>
    <property type="evidence" value="ECO:0007669"/>
    <property type="project" value="UniProtKB-SubCell"/>
</dbReference>
<name>A0A5P2H3K6_9BURK</name>
<dbReference type="Gene3D" id="3.90.176.10">
    <property type="entry name" value="Toxin ADP-ribosyltransferase, Chain A, domain 1"/>
    <property type="match status" value="1"/>
</dbReference>
<evidence type="ECO:0000256" key="5">
    <source>
        <dbReference type="ARBA" id="ARBA00022525"/>
    </source>
</evidence>
<keyword evidence="10" id="KW-0677">Repeat</keyword>
<dbReference type="GO" id="GO:0046872">
    <property type="term" value="F:metal ion binding"/>
    <property type="evidence" value="ECO:0007669"/>
    <property type="project" value="UniProtKB-KW"/>
</dbReference>
<evidence type="ECO:0000256" key="15">
    <source>
        <dbReference type="ARBA" id="ARBA00022870"/>
    </source>
</evidence>
<dbReference type="SMART" id="SM00912">
    <property type="entry name" value="Haemagg_act"/>
    <property type="match status" value="1"/>
</dbReference>
<feature type="compositionally biased region" description="Basic and acidic residues" evidence="21">
    <location>
        <begin position="2597"/>
        <end position="2608"/>
    </location>
</feature>
<evidence type="ECO:0000256" key="1">
    <source>
        <dbReference type="ARBA" id="ARBA00001946"/>
    </source>
</evidence>
<dbReference type="OrthoDB" id="5666689at2"/>
<evidence type="ECO:0000256" key="19">
    <source>
        <dbReference type="ARBA" id="ARBA00023200"/>
    </source>
</evidence>
<dbReference type="GO" id="GO:0008234">
    <property type="term" value="F:cysteine-type peptidase activity"/>
    <property type="evidence" value="ECO:0007669"/>
    <property type="project" value="UniProtKB-KW"/>
</dbReference>
<evidence type="ECO:0000256" key="2">
    <source>
        <dbReference type="ARBA" id="ARBA00004165"/>
    </source>
</evidence>
<dbReference type="Proteomes" id="UP000322822">
    <property type="component" value="Chromosome 1"/>
</dbReference>
<dbReference type="Gene3D" id="2.160.20.10">
    <property type="entry name" value="Single-stranded right-handed beta-helix, Pectin lyase-like"/>
    <property type="match status" value="1"/>
</dbReference>
<dbReference type="PROSITE" id="PS51771">
    <property type="entry name" value="CGT_MARTX_CPD"/>
    <property type="match status" value="2"/>
</dbReference>
<dbReference type="SUPFAM" id="SSF51126">
    <property type="entry name" value="Pectin lyase-like"/>
    <property type="match status" value="1"/>
</dbReference>
<evidence type="ECO:0000259" key="22">
    <source>
        <dbReference type="PROSITE" id="PS51771"/>
    </source>
</evidence>
<evidence type="ECO:0000256" key="8">
    <source>
        <dbReference type="ARBA" id="ARBA00022679"/>
    </source>
</evidence>
<dbReference type="GO" id="GO:0008289">
    <property type="term" value="F:lipid binding"/>
    <property type="evidence" value="ECO:0007669"/>
    <property type="project" value="UniProtKB-KW"/>
</dbReference>
<feature type="region of interest" description="Disordered" evidence="21">
    <location>
        <begin position="2580"/>
        <end position="2608"/>
    </location>
</feature>
<evidence type="ECO:0000313" key="23">
    <source>
        <dbReference type="EMBL" id="QET02288.1"/>
    </source>
</evidence>
<dbReference type="GO" id="GO:0006508">
    <property type="term" value="P:proteolysis"/>
    <property type="evidence" value="ECO:0007669"/>
    <property type="project" value="UniProtKB-KW"/>
</dbReference>